<evidence type="ECO:0000256" key="6">
    <source>
        <dbReference type="ARBA" id="ARBA00023004"/>
    </source>
</evidence>
<dbReference type="PRINTS" id="PR00463">
    <property type="entry name" value="EP450I"/>
</dbReference>
<keyword evidence="6 8" id="KW-0408">Iron</keyword>
<dbReference type="GO" id="GO:0004497">
    <property type="term" value="F:monooxygenase activity"/>
    <property type="evidence" value="ECO:0007669"/>
    <property type="project" value="UniProtKB-KW"/>
</dbReference>
<organism evidence="9 10">
    <name type="scientific">Lasius platythorax</name>
    <dbReference type="NCBI Taxonomy" id="488582"/>
    <lineage>
        <taxon>Eukaryota</taxon>
        <taxon>Metazoa</taxon>
        <taxon>Ecdysozoa</taxon>
        <taxon>Arthropoda</taxon>
        <taxon>Hexapoda</taxon>
        <taxon>Insecta</taxon>
        <taxon>Pterygota</taxon>
        <taxon>Neoptera</taxon>
        <taxon>Endopterygota</taxon>
        <taxon>Hymenoptera</taxon>
        <taxon>Apocrita</taxon>
        <taxon>Aculeata</taxon>
        <taxon>Formicoidea</taxon>
        <taxon>Formicidae</taxon>
        <taxon>Formicinae</taxon>
        <taxon>Lasius</taxon>
        <taxon>Lasius</taxon>
    </lineage>
</organism>
<dbReference type="CDD" id="cd11054">
    <property type="entry name" value="CYP24A1-like"/>
    <property type="match status" value="1"/>
</dbReference>
<dbReference type="PANTHER" id="PTHR24279:SF120">
    <property type="entry name" value="CYTOCHROME P450"/>
    <property type="match status" value="1"/>
</dbReference>
<accession>A0AAV2PB03</accession>
<gene>
    <name evidence="9" type="ORF">LPLAT_LOCUS13823</name>
</gene>
<evidence type="ECO:0000256" key="1">
    <source>
        <dbReference type="ARBA" id="ARBA00001971"/>
    </source>
</evidence>
<sequence length="534" mass="61408">MHWVVRRIPRGISRSANHRGEFNVLFSKQRGTLGCSDPRTFVLDEKDTARSSRNLVGQNATRSFAFSRTFARDFGTSARKEPPEPRGIPFFGTMLSLVMAGGAKKLHEYVDRRHRELGPVFREKIGPLWIVFVNSPDEFRRIFLRLEGPTPQNFVPEAWRLYNEMRAQRRGLLFMNGDEWLHFRRILNKMMLLPDSTKLMCAPCQEAAENLARKWTDHSLAGSTVPNLESQLYRWSIETMLATLIGSRWRDCERQMRSEAEHLALMLHRIFEYSATLSMMPAKLAMRLRLPVWTKFVRTADTILARLHSLVPEMIRLDSDGLLQMMMNNGIRDDDAVRIVVDFIIAASDTTAISMQWALLLLSGRPELQDQLFYDIKDLPPEEILQHPLLKGVWREALRLHPIAPFLSRYLLADATIGDYFVSKENLIVMSIYSSGRDGNDFPVPNEFQPERWIRTKDGSYQGVKNSYATLPFAMGVRSCIGRKLAETQMSLTLAQLIKNFKIECENRDSVKMILHLVSVPSKPIQLKLIGREV</sequence>
<proteinExistence type="inferred from homology"/>
<comment type="similarity">
    <text evidence="2">Belongs to the cytochrome P450 family.</text>
</comment>
<dbReference type="Proteomes" id="UP001497644">
    <property type="component" value="Chromosome 9"/>
</dbReference>
<evidence type="ECO:0000256" key="7">
    <source>
        <dbReference type="ARBA" id="ARBA00023033"/>
    </source>
</evidence>
<dbReference type="InterPro" id="IPR002401">
    <property type="entry name" value="Cyt_P450_E_grp-I"/>
</dbReference>
<dbReference type="GO" id="GO:0020037">
    <property type="term" value="F:heme binding"/>
    <property type="evidence" value="ECO:0007669"/>
    <property type="project" value="InterPro"/>
</dbReference>
<evidence type="ECO:0000313" key="9">
    <source>
        <dbReference type="EMBL" id="CAL1688768.1"/>
    </source>
</evidence>
<keyword evidence="7" id="KW-0503">Monooxygenase</keyword>
<keyword evidence="10" id="KW-1185">Reference proteome</keyword>
<evidence type="ECO:0000313" key="10">
    <source>
        <dbReference type="Proteomes" id="UP001497644"/>
    </source>
</evidence>
<evidence type="ECO:0000256" key="4">
    <source>
        <dbReference type="ARBA" id="ARBA00022723"/>
    </source>
</evidence>
<comment type="cofactor">
    <cofactor evidence="1 8">
        <name>heme</name>
        <dbReference type="ChEBI" id="CHEBI:30413"/>
    </cofactor>
</comment>
<dbReference type="PANTHER" id="PTHR24279">
    <property type="entry name" value="CYTOCHROME P450"/>
    <property type="match status" value="1"/>
</dbReference>
<keyword evidence="4 8" id="KW-0479">Metal-binding</keyword>
<dbReference type="AlphaFoldDB" id="A0AAV2PB03"/>
<dbReference type="EMBL" id="OZ034832">
    <property type="protein sequence ID" value="CAL1688768.1"/>
    <property type="molecule type" value="Genomic_DNA"/>
</dbReference>
<keyword evidence="5" id="KW-0560">Oxidoreductase</keyword>
<dbReference type="PRINTS" id="PR00385">
    <property type="entry name" value="P450"/>
</dbReference>
<evidence type="ECO:0000256" key="8">
    <source>
        <dbReference type="PIRSR" id="PIRSR602401-1"/>
    </source>
</evidence>
<dbReference type="SUPFAM" id="SSF48264">
    <property type="entry name" value="Cytochrome P450"/>
    <property type="match status" value="1"/>
</dbReference>
<name>A0AAV2PB03_9HYME</name>
<dbReference type="InterPro" id="IPR001128">
    <property type="entry name" value="Cyt_P450"/>
</dbReference>
<reference evidence="9" key="1">
    <citation type="submission" date="2024-04" db="EMBL/GenBank/DDBJ databases">
        <authorList>
            <consortium name="Molecular Ecology Group"/>
        </authorList>
    </citation>
    <scope>NUCLEOTIDE SEQUENCE</scope>
</reference>
<feature type="binding site" description="axial binding residue" evidence="8">
    <location>
        <position position="480"/>
    </location>
    <ligand>
        <name>heme</name>
        <dbReference type="ChEBI" id="CHEBI:30413"/>
    </ligand>
    <ligandPart>
        <name>Fe</name>
        <dbReference type="ChEBI" id="CHEBI:18248"/>
    </ligandPart>
</feature>
<keyword evidence="3 8" id="KW-0349">Heme</keyword>
<protein>
    <recommendedName>
        <fullName evidence="11">Cytochrome P450 315a1, mitochondrial</fullName>
    </recommendedName>
</protein>
<dbReference type="GO" id="GO:0016705">
    <property type="term" value="F:oxidoreductase activity, acting on paired donors, with incorporation or reduction of molecular oxygen"/>
    <property type="evidence" value="ECO:0007669"/>
    <property type="project" value="InterPro"/>
</dbReference>
<dbReference type="Gene3D" id="1.10.630.10">
    <property type="entry name" value="Cytochrome P450"/>
    <property type="match status" value="1"/>
</dbReference>
<evidence type="ECO:0000256" key="2">
    <source>
        <dbReference type="ARBA" id="ARBA00010617"/>
    </source>
</evidence>
<evidence type="ECO:0008006" key="11">
    <source>
        <dbReference type="Google" id="ProtNLM"/>
    </source>
</evidence>
<dbReference type="InterPro" id="IPR036396">
    <property type="entry name" value="Cyt_P450_sf"/>
</dbReference>
<evidence type="ECO:0000256" key="5">
    <source>
        <dbReference type="ARBA" id="ARBA00023002"/>
    </source>
</evidence>
<evidence type="ECO:0000256" key="3">
    <source>
        <dbReference type="ARBA" id="ARBA00022617"/>
    </source>
</evidence>
<dbReference type="Pfam" id="PF00067">
    <property type="entry name" value="p450"/>
    <property type="match status" value="1"/>
</dbReference>
<dbReference type="InterPro" id="IPR050479">
    <property type="entry name" value="CYP11_CYP27_families"/>
</dbReference>
<dbReference type="GO" id="GO:0005506">
    <property type="term" value="F:iron ion binding"/>
    <property type="evidence" value="ECO:0007669"/>
    <property type="project" value="InterPro"/>
</dbReference>